<evidence type="ECO:0008006" key="4">
    <source>
        <dbReference type="Google" id="ProtNLM"/>
    </source>
</evidence>
<dbReference type="SUPFAM" id="SSF52047">
    <property type="entry name" value="RNI-like"/>
    <property type="match status" value="1"/>
</dbReference>
<dbReference type="EMBL" id="MU006090">
    <property type="protein sequence ID" value="KAF2841830.1"/>
    <property type="molecule type" value="Genomic_DNA"/>
</dbReference>
<reference evidence="2" key="1">
    <citation type="journal article" date="2020" name="Stud. Mycol.">
        <title>101 Dothideomycetes genomes: a test case for predicting lifestyles and emergence of pathogens.</title>
        <authorList>
            <person name="Haridas S."/>
            <person name="Albert R."/>
            <person name="Binder M."/>
            <person name="Bloem J."/>
            <person name="Labutti K."/>
            <person name="Salamov A."/>
            <person name="Andreopoulos B."/>
            <person name="Baker S."/>
            <person name="Barry K."/>
            <person name="Bills G."/>
            <person name="Bluhm B."/>
            <person name="Cannon C."/>
            <person name="Castanera R."/>
            <person name="Culley D."/>
            <person name="Daum C."/>
            <person name="Ezra D."/>
            <person name="Gonzalez J."/>
            <person name="Henrissat B."/>
            <person name="Kuo A."/>
            <person name="Liang C."/>
            <person name="Lipzen A."/>
            <person name="Lutzoni F."/>
            <person name="Magnuson J."/>
            <person name="Mondo S."/>
            <person name="Nolan M."/>
            <person name="Ohm R."/>
            <person name="Pangilinan J."/>
            <person name="Park H.-J."/>
            <person name="Ramirez L."/>
            <person name="Alfaro M."/>
            <person name="Sun H."/>
            <person name="Tritt A."/>
            <person name="Yoshinaga Y."/>
            <person name="Zwiers L.-H."/>
            <person name="Turgeon B."/>
            <person name="Goodwin S."/>
            <person name="Spatafora J."/>
            <person name="Crous P."/>
            <person name="Grigoriev I."/>
        </authorList>
    </citation>
    <scope>NUCLEOTIDE SEQUENCE</scope>
    <source>
        <strain evidence="2">CBS 101060</strain>
    </source>
</reference>
<feature type="region of interest" description="Disordered" evidence="1">
    <location>
        <begin position="339"/>
        <end position="388"/>
    </location>
</feature>
<gene>
    <name evidence="2" type="ORF">M501DRAFT_1013218</name>
</gene>
<name>A0A9P4VTT7_9PEZI</name>
<accession>A0A9P4VTT7</accession>
<comment type="caution">
    <text evidence="2">The sequence shown here is derived from an EMBL/GenBank/DDBJ whole genome shotgun (WGS) entry which is preliminary data.</text>
</comment>
<evidence type="ECO:0000313" key="3">
    <source>
        <dbReference type="Proteomes" id="UP000799429"/>
    </source>
</evidence>
<protein>
    <recommendedName>
        <fullName evidence="4">Leucine rich repeat protein</fullName>
    </recommendedName>
</protein>
<dbReference type="Proteomes" id="UP000799429">
    <property type="component" value="Unassembled WGS sequence"/>
</dbReference>
<dbReference type="AlphaFoldDB" id="A0A9P4VTT7"/>
<dbReference type="Gene3D" id="3.80.10.10">
    <property type="entry name" value="Ribonuclease Inhibitor"/>
    <property type="match status" value="1"/>
</dbReference>
<feature type="compositionally biased region" description="Polar residues" evidence="1">
    <location>
        <begin position="356"/>
        <end position="372"/>
    </location>
</feature>
<evidence type="ECO:0000313" key="2">
    <source>
        <dbReference type="EMBL" id="KAF2841830.1"/>
    </source>
</evidence>
<sequence length="603" mass="66068">MVKLNYANRKSEGVKLGQIVAKDMSKKAETFWSKSTSIKDSSPLELNLAGRKLGADGVQEVVEGLQEALTDQSGAGCFRLEELNLSGNDITTAMLPTLAQIIRIVPSDLRDLDLSGNKICVKTEEDAHNWEIFLYSFRNCHVVRRIDFSGNQLFGPKPFEVLLRVYSNHPTIDAAGLAPVQTLFSNPENHSPGASVSEVSDLGKQMQSLSIKVPDEQAENPRASVKRQGLRSIPYLVFSDVSMTDSGALHYSQILERHYHPQQLMRGVKPSSLATVYDEYHKKTQCWGLIHFPNGTLTATGEKLLYHAEAVRQSLSRFADEGLGSLLAQVTSTGTAYTSSLEASQRRSSVAERNQRLSSNLTSHQRHSSTIPAGSGPAGSYSEDPSLPNEDILATEEQLVSVRKRIERIMMAEGQLSEVQLWRSSLRLLVLSRVMFAKIGPTPKSTSGGVSTYASDLVVAPSPSSTPIFAITSTSNQPTYASVTEYGSVTEFNKRKKQPSPTKVGPKGAPVKSTVRAKIVVGSGGISDPGLPMQLPMKVWRQIILCAAKGEGVVSEEQQDRIIAYAQDRASLEIERGFANKNDSIRMWRILEAIGCLTYQVRE</sequence>
<dbReference type="InterPro" id="IPR001611">
    <property type="entry name" value="Leu-rich_rpt"/>
</dbReference>
<organism evidence="2 3">
    <name type="scientific">Patellaria atrata CBS 101060</name>
    <dbReference type="NCBI Taxonomy" id="1346257"/>
    <lineage>
        <taxon>Eukaryota</taxon>
        <taxon>Fungi</taxon>
        <taxon>Dikarya</taxon>
        <taxon>Ascomycota</taxon>
        <taxon>Pezizomycotina</taxon>
        <taxon>Dothideomycetes</taxon>
        <taxon>Dothideomycetes incertae sedis</taxon>
        <taxon>Patellariales</taxon>
        <taxon>Patellariaceae</taxon>
        <taxon>Patellaria</taxon>
    </lineage>
</organism>
<dbReference type="Pfam" id="PF00560">
    <property type="entry name" value="LRR_1"/>
    <property type="match status" value="1"/>
</dbReference>
<dbReference type="OrthoDB" id="9876299at2759"/>
<keyword evidence="3" id="KW-1185">Reference proteome</keyword>
<proteinExistence type="predicted"/>
<evidence type="ECO:0000256" key="1">
    <source>
        <dbReference type="SAM" id="MobiDB-lite"/>
    </source>
</evidence>
<dbReference type="InterPro" id="IPR032675">
    <property type="entry name" value="LRR_dom_sf"/>
</dbReference>
<feature type="compositionally biased region" description="Polar residues" evidence="1">
    <location>
        <begin position="339"/>
        <end position="348"/>
    </location>
</feature>